<feature type="region of interest" description="Disordered" evidence="1">
    <location>
        <begin position="1"/>
        <end position="22"/>
    </location>
</feature>
<dbReference type="OrthoDB" id="8537435at2"/>
<dbReference type="InterPro" id="IPR041854">
    <property type="entry name" value="BFD-like_2Fe2S-bd_dom_sf"/>
</dbReference>
<dbReference type="InterPro" id="IPR007419">
    <property type="entry name" value="BFD-like_2Fe2S-bd_dom"/>
</dbReference>
<accession>A0A0K1PEQ5</accession>
<evidence type="ECO:0000313" key="3">
    <source>
        <dbReference type="EMBL" id="AKU91896.1"/>
    </source>
</evidence>
<dbReference type="KEGG" id="vin:AKJ08_2283"/>
<evidence type="ECO:0000259" key="2">
    <source>
        <dbReference type="Pfam" id="PF04324"/>
    </source>
</evidence>
<dbReference type="RefSeq" id="WP_050726141.1">
    <property type="nucleotide sequence ID" value="NZ_CP012332.1"/>
</dbReference>
<dbReference type="AlphaFoldDB" id="A0A0K1PEQ5"/>
<evidence type="ECO:0000256" key="1">
    <source>
        <dbReference type="SAM" id="MobiDB-lite"/>
    </source>
</evidence>
<feature type="domain" description="BFD-like [2Fe-2S]-binding" evidence="2">
    <location>
        <begin position="29"/>
        <end position="76"/>
    </location>
</feature>
<dbReference type="Proteomes" id="UP000055590">
    <property type="component" value="Chromosome"/>
</dbReference>
<protein>
    <recommendedName>
        <fullName evidence="2">BFD-like [2Fe-2S]-binding domain-containing protein</fullName>
    </recommendedName>
</protein>
<keyword evidence="4" id="KW-1185">Reference proteome</keyword>
<dbReference type="STRING" id="1391653.AKJ08_2283"/>
<proteinExistence type="predicted"/>
<name>A0A0K1PEQ5_9BACT</name>
<gene>
    <name evidence="3" type="ORF">AKJ08_2283</name>
</gene>
<evidence type="ECO:0000313" key="4">
    <source>
        <dbReference type="Proteomes" id="UP000055590"/>
    </source>
</evidence>
<dbReference type="EMBL" id="CP012332">
    <property type="protein sequence ID" value="AKU91896.1"/>
    <property type="molecule type" value="Genomic_DNA"/>
</dbReference>
<dbReference type="Pfam" id="PF04324">
    <property type="entry name" value="Fer2_BFD"/>
    <property type="match status" value="1"/>
</dbReference>
<sequence>MGQGDELEDEDWDEPGDDWPSSFGPPLVLVCRCHCVEEREIEALIAEGADLAEIARRTGATTGCSGCRRQIESMLRAR</sequence>
<organism evidence="3 4">
    <name type="scientific">Vulgatibacter incomptus</name>
    <dbReference type="NCBI Taxonomy" id="1391653"/>
    <lineage>
        <taxon>Bacteria</taxon>
        <taxon>Pseudomonadati</taxon>
        <taxon>Myxococcota</taxon>
        <taxon>Myxococcia</taxon>
        <taxon>Myxococcales</taxon>
        <taxon>Cystobacterineae</taxon>
        <taxon>Vulgatibacteraceae</taxon>
        <taxon>Vulgatibacter</taxon>
    </lineage>
</organism>
<reference evidence="3 4" key="1">
    <citation type="submission" date="2015-08" db="EMBL/GenBank/DDBJ databases">
        <authorList>
            <person name="Babu N.S."/>
            <person name="Beckwith C.J."/>
            <person name="Beseler K.G."/>
            <person name="Brison A."/>
            <person name="Carone J.V."/>
            <person name="Caskin T.P."/>
            <person name="Diamond M."/>
            <person name="Durham M.E."/>
            <person name="Foxe J.M."/>
            <person name="Go M."/>
            <person name="Henderson B.A."/>
            <person name="Jones I.B."/>
            <person name="McGettigan J.A."/>
            <person name="Micheletti S.J."/>
            <person name="Nasrallah M.E."/>
            <person name="Ortiz D."/>
            <person name="Piller C.R."/>
            <person name="Privatt S.R."/>
            <person name="Schneider S.L."/>
            <person name="Sharp S."/>
            <person name="Smith T.C."/>
            <person name="Stanton J.D."/>
            <person name="Ullery H.E."/>
            <person name="Wilson R.J."/>
            <person name="Serrano M.G."/>
            <person name="Buck G."/>
            <person name="Lee V."/>
            <person name="Wang Y."/>
            <person name="Carvalho R."/>
            <person name="Voegtly L."/>
            <person name="Shi R."/>
            <person name="Duckworth R."/>
            <person name="Johnson A."/>
            <person name="Loviza R."/>
            <person name="Walstead R."/>
            <person name="Shah Z."/>
            <person name="Kiflezghi M."/>
            <person name="Wade K."/>
            <person name="Ball S.L."/>
            <person name="Bradley K.W."/>
            <person name="Asai D.J."/>
            <person name="Bowman C.A."/>
            <person name="Russell D.A."/>
            <person name="Pope W.H."/>
            <person name="Jacobs-Sera D."/>
            <person name="Hendrix R.W."/>
            <person name="Hatfull G.F."/>
        </authorList>
    </citation>
    <scope>NUCLEOTIDE SEQUENCE [LARGE SCALE GENOMIC DNA]</scope>
    <source>
        <strain evidence="3 4">DSM 27710</strain>
    </source>
</reference>
<feature type="compositionally biased region" description="Acidic residues" evidence="1">
    <location>
        <begin position="1"/>
        <end position="17"/>
    </location>
</feature>
<dbReference type="Gene3D" id="1.10.10.1100">
    <property type="entry name" value="BFD-like [2Fe-2S]-binding domain"/>
    <property type="match status" value="1"/>
</dbReference>